<dbReference type="Proteomes" id="UP000756132">
    <property type="component" value="Chromosome 9"/>
</dbReference>
<organism evidence="1 2">
    <name type="scientific">Passalora fulva</name>
    <name type="common">Tomato leaf mold</name>
    <name type="synonym">Cladosporium fulvum</name>
    <dbReference type="NCBI Taxonomy" id="5499"/>
    <lineage>
        <taxon>Eukaryota</taxon>
        <taxon>Fungi</taxon>
        <taxon>Dikarya</taxon>
        <taxon>Ascomycota</taxon>
        <taxon>Pezizomycotina</taxon>
        <taxon>Dothideomycetes</taxon>
        <taxon>Dothideomycetidae</taxon>
        <taxon>Mycosphaerellales</taxon>
        <taxon>Mycosphaerellaceae</taxon>
        <taxon>Fulvia</taxon>
    </lineage>
</organism>
<name>A0A9Q8UTB3_PASFU</name>
<evidence type="ECO:0000313" key="2">
    <source>
        <dbReference type="Proteomes" id="UP000756132"/>
    </source>
</evidence>
<protein>
    <submittedName>
        <fullName evidence="1">Uncharacterized protein</fullName>
    </submittedName>
</protein>
<dbReference type="InterPro" id="IPR038883">
    <property type="entry name" value="AN11006-like"/>
</dbReference>
<evidence type="ECO:0000313" key="1">
    <source>
        <dbReference type="EMBL" id="UJO21686.1"/>
    </source>
</evidence>
<dbReference type="RefSeq" id="XP_047766052.1">
    <property type="nucleotide sequence ID" value="XM_047908561.1"/>
</dbReference>
<reference evidence="1" key="2">
    <citation type="journal article" date="2022" name="Microb. Genom.">
        <title>A chromosome-scale genome assembly of the tomato pathogen Cladosporium fulvum reveals a compartmentalized genome architecture and the presence of a dispensable chromosome.</title>
        <authorList>
            <person name="Zaccaron A.Z."/>
            <person name="Chen L.H."/>
            <person name="Samaras A."/>
            <person name="Stergiopoulos I."/>
        </authorList>
    </citation>
    <scope>NUCLEOTIDE SEQUENCE</scope>
    <source>
        <strain evidence="1">Race5_Kim</strain>
    </source>
</reference>
<gene>
    <name evidence="1" type="ORF">CLAFUR5_09413</name>
</gene>
<sequence>MAHTILLELPAELRNHIYRATLCGDHPIYLLGPCRQPALLRTCRQIRREAASIYYKENDFRVAAIGFNTSTALAFERQARAVVDFAGSIYRVTITSRKYSWAGLKLWLKAYYDSEAENMVHTDGDSLSAPYYMAVKAFEMVALLREDSEWDKVEKVLDKYQEATIGVMKWK</sequence>
<dbReference type="EMBL" id="CP090171">
    <property type="protein sequence ID" value="UJO21686.1"/>
    <property type="molecule type" value="Genomic_DNA"/>
</dbReference>
<dbReference type="GeneID" id="71989291"/>
<keyword evidence="2" id="KW-1185">Reference proteome</keyword>
<dbReference type="AlphaFoldDB" id="A0A9Q8UTB3"/>
<proteinExistence type="predicted"/>
<dbReference type="PANTHER" id="PTHR42085">
    <property type="entry name" value="F-BOX DOMAIN-CONTAINING PROTEIN"/>
    <property type="match status" value="1"/>
</dbReference>
<dbReference type="OrthoDB" id="62952at2759"/>
<dbReference type="PANTHER" id="PTHR42085:SF1">
    <property type="entry name" value="F-BOX DOMAIN-CONTAINING PROTEIN"/>
    <property type="match status" value="1"/>
</dbReference>
<accession>A0A9Q8UTB3</accession>
<dbReference type="KEGG" id="ffu:CLAFUR5_09413"/>
<reference evidence="1" key="1">
    <citation type="submission" date="2021-12" db="EMBL/GenBank/DDBJ databases">
        <authorList>
            <person name="Zaccaron A."/>
            <person name="Stergiopoulos I."/>
        </authorList>
    </citation>
    <scope>NUCLEOTIDE SEQUENCE</scope>
    <source>
        <strain evidence="1">Race5_Kim</strain>
    </source>
</reference>